<dbReference type="Proteomes" id="UP000290572">
    <property type="component" value="Unassembled WGS sequence"/>
</dbReference>
<evidence type="ECO:0000313" key="15">
    <source>
        <dbReference type="Proteomes" id="UP000290572"/>
    </source>
</evidence>
<evidence type="ECO:0000256" key="6">
    <source>
        <dbReference type="ARBA" id="ARBA00022490"/>
    </source>
</evidence>
<dbReference type="STRING" id="84645.A0A498LHM1"/>
<accession>A0A498LHM1</accession>
<evidence type="ECO:0000256" key="4">
    <source>
        <dbReference type="ARBA" id="ARBA00006958"/>
    </source>
</evidence>
<comment type="function">
    <text evidence="12">Transposase-derived protein that may have nuclease activity. Does not have transposase activity.</text>
</comment>
<dbReference type="GO" id="GO:0005737">
    <property type="term" value="C:cytoplasm"/>
    <property type="evidence" value="ECO:0007669"/>
    <property type="project" value="UniProtKB-SubCell"/>
</dbReference>
<gene>
    <name evidence="14" type="ORF">ROHU_011766</name>
</gene>
<evidence type="ECO:0000256" key="7">
    <source>
        <dbReference type="ARBA" id="ARBA00022722"/>
    </source>
</evidence>
<evidence type="ECO:0000256" key="9">
    <source>
        <dbReference type="ARBA" id="ARBA00022801"/>
    </source>
</evidence>
<comment type="similarity">
    <text evidence="4">Belongs to the HARBI1 family.</text>
</comment>
<dbReference type="GO" id="GO:0016787">
    <property type="term" value="F:hydrolase activity"/>
    <property type="evidence" value="ECO:0007669"/>
    <property type="project" value="UniProtKB-KW"/>
</dbReference>
<organism evidence="14 15">
    <name type="scientific">Labeo rohita</name>
    <name type="common">Indian major carp</name>
    <name type="synonym">Cyprinus rohita</name>
    <dbReference type="NCBI Taxonomy" id="84645"/>
    <lineage>
        <taxon>Eukaryota</taxon>
        <taxon>Metazoa</taxon>
        <taxon>Chordata</taxon>
        <taxon>Craniata</taxon>
        <taxon>Vertebrata</taxon>
        <taxon>Euteleostomi</taxon>
        <taxon>Actinopterygii</taxon>
        <taxon>Neopterygii</taxon>
        <taxon>Teleostei</taxon>
        <taxon>Ostariophysi</taxon>
        <taxon>Cypriniformes</taxon>
        <taxon>Cyprinidae</taxon>
        <taxon>Labeoninae</taxon>
        <taxon>Labeonini</taxon>
        <taxon>Labeo</taxon>
    </lineage>
</organism>
<dbReference type="EMBL" id="QBIY01013336">
    <property type="protein sequence ID" value="RXN07829.1"/>
    <property type="molecule type" value="Genomic_DNA"/>
</dbReference>
<evidence type="ECO:0000256" key="2">
    <source>
        <dbReference type="ARBA" id="ARBA00004123"/>
    </source>
</evidence>
<name>A0A498LHM1_LABRO</name>
<keyword evidence="15" id="KW-1185">Reference proteome</keyword>
<keyword evidence="8" id="KW-0479">Metal-binding</keyword>
<keyword evidence="10" id="KW-0539">Nucleus</keyword>
<proteinExistence type="evidence at protein level"/>
<keyword evidence="7" id="KW-0540">Nuclease</keyword>
<dbReference type="GO" id="GO:0005634">
    <property type="term" value="C:nucleus"/>
    <property type="evidence" value="ECO:0007669"/>
    <property type="project" value="UniProtKB-SubCell"/>
</dbReference>
<sequence>MAQNLRRIEPLVFDDDNWLKFKREWDVYSKARLSDKSKKFGNRAPYCLLNQQVPVLRLYLDGRSDLRPDFRLNRQTLTYLINTLREDRDHGWGQDLEILVFIFWLASATSYRVVCRAFDMPRSTVHMIVHKVSKMLLHIKHKVIHFPSFEELEEISTGFANLAGSPVFGSVAGSIDGCHIRIKPPSADSMCYLNRKLFYSIQLQALCDHRGKYLDIFVGYPGSVHDSRVLRNSPIYLKALYPPERYHILGDGGFPCLSHPISLITPYREPLQNASQRRFNFHHAKARSIIERSFGCLKTRWRSLFFKDLEVKPEFAPEVITCCTILHNICITNGDITEPEEGQLDGDDLDDLQLKGFTIRSGKKRLPFTFKDVMGLEVDDLQNFVSKGSQTEDIINVLLGHVKDGYKFNEEQALTYKDQHYTCDPELSDQSFCLVYVVDASTVQFTDDQLIAKLKIIRQRISNKGIPQVVVMTKVDEACPLVKTDLRKVYTSKKIKEKMELCSAKVGVPLTNIFPVKNYHDEIDTEDDIDVLILKALEQIVQLADDRLVDSE</sequence>
<evidence type="ECO:0000256" key="5">
    <source>
        <dbReference type="ARBA" id="ARBA00015519"/>
    </source>
</evidence>
<evidence type="ECO:0000256" key="12">
    <source>
        <dbReference type="ARBA" id="ARBA00045850"/>
    </source>
</evidence>
<keyword evidence="6" id="KW-0963">Cytoplasm</keyword>
<reference evidence="14 15" key="1">
    <citation type="submission" date="2018-03" db="EMBL/GenBank/DDBJ databases">
        <title>Draft genome sequence of Rohu Carp (Labeo rohita).</title>
        <authorList>
            <person name="Das P."/>
            <person name="Kushwaha B."/>
            <person name="Joshi C.G."/>
            <person name="Kumar D."/>
            <person name="Nagpure N.S."/>
            <person name="Sahoo L."/>
            <person name="Das S.P."/>
            <person name="Bit A."/>
            <person name="Patnaik S."/>
            <person name="Meher P.K."/>
            <person name="Jayasankar P."/>
            <person name="Koringa P.G."/>
            <person name="Patel N.V."/>
            <person name="Hinsu A.T."/>
            <person name="Kumar R."/>
            <person name="Pandey M."/>
            <person name="Agarwal S."/>
            <person name="Srivastava S."/>
            <person name="Singh M."/>
            <person name="Iquebal M.A."/>
            <person name="Jaiswal S."/>
            <person name="Angadi U.B."/>
            <person name="Kumar N."/>
            <person name="Raza M."/>
            <person name="Shah T.M."/>
            <person name="Rai A."/>
            <person name="Jena J.K."/>
        </authorList>
    </citation>
    <scope>NUCLEOTIDE SEQUENCE [LARGE SCALE GENOMIC DNA]</scope>
    <source>
        <strain evidence="14">DASCIFA01</strain>
        <tissue evidence="14">Testis</tissue>
    </source>
</reference>
<dbReference type="GO" id="GO:0004518">
    <property type="term" value="F:nuclease activity"/>
    <property type="evidence" value="ECO:0007669"/>
    <property type="project" value="UniProtKB-KW"/>
</dbReference>
<dbReference type="InterPro" id="IPR027417">
    <property type="entry name" value="P-loop_NTPase"/>
</dbReference>
<dbReference type="Pfam" id="PF13359">
    <property type="entry name" value="DDE_Tnp_4"/>
    <property type="match status" value="1"/>
</dbReference>
<comment type="cofactor">
    <cofactor evidence="1">
        <name>a divalent metal cation</name>
        <dbReference type="ChEBI" id="CHEBI:60240"/>
    </cofactor>
</comment>
<dbReference type="InterPro" id="IPR027806">
    <property type="entry name" value="HARBI1_dom"/>
</dbReference>
<evidence type="ECO:0000313" key="14">
    <source>
        <dbReference type="EMBL" id="RXN07829.1"/>
    </source>
</evidence>
<evidence type="ECO:0000256" key="10">
    <source>
        <dbReference type="ARBA" id="ARBA00023242"/>
    </source>
</evidence>
<protein>
    <recommendedName>
        <fullName evidence="5">Putative nuclease HARBI1</fullName>
    </recommendedName>
    <alternativeName>
        <fullName evidence="11">Harbinger transposase-derived nuclease</fullName>
    </alternativeName>
</protein>
<dbReference type="PANTHER" id="PTHR22930:SF206">
    <property type="entry name" value="NUCLEASE HARBI1"/>
    <property type="match status" value="1"/>
</dbReference>
<evidence type="ECO:0000256" key="3">
    <source>
        <dbReference type="ARBA" id="ARBA00004496"/>
    </source>
</evidence>
<evidence type="ECO:0000256" key="11">
    <source>
        <dbReference type="ARBA" id="ARBA00030126"/>
    </source>
</evidence>
<dbReference type="SUPFAM" id="SSF52540">
    <property type="entry name" value="P-loop containing nucleoside triphosphate hydrolases"/>
    <property type="match status" value="1"/>
</dbReference>
<evidence type="ECO:0007829" key="16">
    <source>
        <dbReference type="PeptideAtlas" id="A0A498LHM1"/>
    </source>
</evidence>
<evidence type="ECO:0000256" key="1">
    <source>
        <dbReference type="ARBA" id="ARBA00001968"/>
    </source>
</evidence>
<dbReference type="AlphaFoldDB" id="A0A498LHM1"/>
<evidence type="ECO:0000259" key="13">
    <source>
        <dbReference type="Pfam" id="PF13359"/>
    </source>
</evidence>
<dbReference type="PANTHER" id="PTHR22930">
    <property type="match status" value="1"/>
</dbReference>
<comment type="caution">
    <text evidence="14">The sequence shown here is derived from an EMBL/GenBank/DDBJ whole genome shotgun (WGS) entry which is preliminary data.</text>
</comment>
<dbReference type="GO" id="GO:0046872">
    <property type="term" value="F:metal ion binding"/>
    <property type="evidence" value="ECO:0007669"/>
    <property type="project" value="UniProtKB-KW"/>
</dbReference>
<keyword evidence="16" id="KW-1267">Proteomics identification</keyword>
<dbReference type="PRINTS" id="PR02086">
    <property type="entry name" value="PUTNUCHARBI1"/>
</dbReference>
<dbReference type="InterPro" id="IPR045249">
    <property type="entry name" value="HARBI1-like"/>
</dbReference>
<evidence type="ECO:0000256" key="8">
    <source>
        <dbReference type="ARBA" id="ARBA00022723"/>
    </source>
</evidence>
<comment type="subcellular location">
    <subcellularLocation>
        <location evidence="3">Cytoplasm</location>
    </subcellularLocation>
    <subcellularLocation>
        <location evidence="2">Nucleus</location>
    </subcellularLocation>
</comment>
<keyword evidence="9" id="KW-0378">Hydrolase</keyword>
<dbReference type="InterPro" id="IPR026103">
    <property type="entry name" value="HARBI1_animal"/>
</dbReference>
<feature type="domain" description="DDE Tnp4" evidence="13">
    <location>
        <begin position="175"/>
        <end position="328"/>
    </location>
</feature>